<comment type="caution">
    <text evidence="2">The sequence shown here is derived from an EMBL/GenBank/DDBJ whole genome shotgun (WGS) entry which is preliminary data.</text>
</comment>
<dbReference type="RefSeq" id="WP_113887280.1">
    <property type="nucleotide sequence ID" value="NZ_QNRK01000001.1"/>
</dbReference>
<accession>A0A366FVP3</accession>
<evidence type="ECO:0000256" key="1">
    <source>
        <dbReference type="SAM" id="MobiDB-lite"/>
    </source>
</evidence>
<gene>
    <name evidence="2" type="ORF">DFR50_101160</name>
</gene>
<name>A0A366FVP3_9HYPH</name>
<feature type="compositionally biased region" description="Low complexity" evidence="1">
    <location>
        <begin position="38"/>
        <end position="55"/>
    </location>
</feature>
<evidence type="ECO:0000313" key="3">
    <source>
        <dbReference type="Proteomes" id="UP000253529"/>
    </source>
</evidence>
<reference evidence="2 3" key="1">
    <citation type="submission" date="2018-06" db="EMBL/GenBank/DDBJ databases">
        <title>Genomic Encyclopedia of Type Strains, Phase IV (KMG-IV): sequencing the most valuable type-strain genomes for metagenomic binning, comparative biology and taxonomic classification.</title>
        <authorList>
            <person name="Goeker M."/>
        </authorList>
    </citation>
    <scope>NUCLEOTIDE SEQUENCE [LARGE SCALE GENOMIC DNA]</scope>
    <source>
        <strain evidence="2 3">DSM 24875</strain>
    </source>
</reference>
<dbReference type="EMBL" id="QNRK01000001">
    <property type="protein sequence ID" value="RBP18216.1"/>
    <property type="molecule type" value="Genomic_DNA"/>
</dbReference>
<proteinExistence type="predicted"/>
<dbReference type="Proteomes" id="UP000253529">
    <property type="component" value="Unassembled WGS sequence"/>
</dbReference>
<protein>
    <submittedName>
        <fullName evidence="2">Uncharacterized protein</fullName>
    </submittedName>
</protein>
<keyword evidence="3" id="KW-1185">Reference proteome</keyword>
<dbReference type="AlphaFoldDB" id="A0A366FVP3"/>
<evidence type="ECO:0000313" key="2">
    <source>
        <dbReference type="EMBL" id="RBP18216.1"/>
    </source>
</evidence>
<organism evidence="2 3">
    <name type="scientific">Roseiarcus fermentans</name>
    <dbReference type="NCBI Taxonomy" id="1473586"/>
    <lineage>
        <taxon>Bacteria</taxon>
        <taxon>Pseudomonadati</taxon>
        <taxon>Pseudomonadota</taxon>
        <taxon>Alphaproteobacteria</taxon>
        <taxon>Hyphomicrobiales</taxon>
        <taxon>Roseiarcaceae</taxon>
        <taxon>Roseiarcus</taxon>
    </lineage>
</organism>
<feature type="region of interest" description="Disordered" evidence="1">
    <location>
        <begin position="1"/>
        <end position="61"/>
    </location>
</feature>
<sequence length="61" mass="6593">MGPDEAGNANRDRRRARLASSLRENLKRRKAQQRSRAGDAAPAPAPDALASGSPPADEERR</sequence>